<keyword evidence="4" id="KW-0175">Coiled coil</keyword>
<dbReference type="PROSITE" id="PS50021">
    <property type="entry name" value="CH"/>
    <property type="match status" value="2"/>
</dbReference>
<accession>A0A7F5R641</accession>
<dbReference type="SMART" id="SM00150">
    <property type="entry name" value="SPEC"/>
    <property type="match status" value="6"/>
</dbReference>
<dbReference type="FunFam" id="1.10.418.10:FF:000022">
    <property type="entry name" value="Short stop, isoform K"/>
    <property type="match status" value="1"/>
</dbReference>
<sequence length="1285" mass="151305">MSTQKYYKDRLGFDPQEAMFDGAPHEKYRKTGENKKEPHGYEENLTKFKGTTIWEYFIESTDERDAIQKKTFTKWVNKHLKKSYTCLHVCVTINNSPCCPPSANRQIRDLFEDLRDGHNLISLLEVLTGEQLPRERGVMRFHMLHNVDTALHFLRCKKIRLVNIRSEDIVDGNPKLTLGLIWTIILHFQISDIVIGQEPNVSAKDYLLRWAKRTTHKYPGVRVTDFTTSWRDGLAFSAIIHRNRPDLIDYRTARTLHARQRIEQAFYIAEREYGVTRLLDPEDVDTHEPDEKSLITYISSLHEVFPEPPPIHPLYDAAAQQKVQEYREIASSLHLWIREKYSLMQDRSFPPTLIEMKKLATESSRFRTDEIPPRQREKQYLSQMFHELEKYFKSIGEVDIEPELHIENIEKNWRRLMDAYQERDRLISDELNRLEKLQRLAEKIHREIKQTDANMDVIERNIEEESRRIERLHPLDAKKIADQIESDLTVVEDNIKSIMNDIHILHSGRYPQASELDKRAKKLHERWVQLRRLLHNNIVRPLANMSFPVEERTVTKHIRTVQETRNVDTNPHFRTLLDAIEWCKTKLKQLQEAEYGTDLPSVQSERNIHQREHKQIDQYHSKVDTCIKARQYINTEDLPLYNQHLNELQKTYAELLSFSNNRMSDLDSLLDFIQSATNELNWLSEKEEVEVSRDWSDTKMNLKGVEKYYENLMSELEKREIQFGAVQDRGEALVLQNHPASKVIEEHMAAMQAQWAWLLQLTHCLEEHLRNAQNYQTFFKDIAVAEQWLKEKDEIMNTEFSQSEFTLDVGERLLQGMQTLRDELNAFGDQVQSLSARAQEITPLKQRKQPITRPITVTAICNYKQNNFVIEKNKECTLTDNSGRIKWRVHNSKGIEAQVPGVCFVIPPPDKEGLEAADRLRRQYDRSIALWQKKQLRMRQNMIFATIKVVKGWDLPQFIAIGAEQRNAIRKALNEDADKLMAEGDPSDPQLRRLRREMDEVNRLFDELEKQARAEEESRNQTRIFNSQIASLQQTLDEAERIINQRVIASLPRDLDTLQQLLLEHKEFESQLQNLEPEIEQVKDTFRSITLKTPQHKKDLEKILNKWNYIWNTSNLYHERLKCCEIVLNSMEDAQQVISEFESKLALFKELPATEKALETVHDDLLKLQSAVGQQQIAMDQLNDDFDNTKRLTEKSRPNHRGPHNDVIRLENEIQKLNNRWNNVCGQLADRLRGCEQAYNMLKKYHKGKENEDAWLDDTYGKLQTVQPIKERAKDHFDATRVCFN</sequence>
<evidence type="ECO:0000313" key="6">
    <source>
        <dbReference type="Proteomes" id="UP000192223"/>
    </source>
</evidence>
<dbReference type="InterPro" id="IPR036872">
    <property type="entry name" value="CH_dom_sf"/>
</dbReference>
<dbReference type="GO" id="GO:0005882">
    <property type="term" value="C:intermediate filament"/>
    <property type="evidence" value="ECO:0007669"/>
    <property type="project" value="TreeGrafter"/>
</dbReference>
<dbReference type="Pfam" id="PF00435">
    <property type="entry name" value="Spectrin"/>
    <property type="match status" value="3"/>
</dbReference>
<proteinExistence type="predicted"/>
<feature type="coiled-coil region" evidence="4">
    <location>
        <begin position="1058"/>
        <end position="1085"/>
    </location>
</feature>
<evidence type="ECO:0000256" key="4">
    <source>
        <dbReference type="SAM" id="Coils"/>
    </source>
</evidence>
<dbReference type="InterPro" id="IPR043197">
    <property type="entry name" value="Plakin"/>
</dbReference>
<protein>
    <submittedName>
        <fullName evidence="7">Plectin</fullName>
    </submittedName>
</protein>
<dbReference type="InterPro" id="IPR041615">
    <property type="entry name" value="Desmoplakin_SH3"/>
</dbReference>
<dbReference type="FunFam" id="1.20.58.60:FF:000055">
    <property type="entry name" value="Short stop, isoform K"/>
    <property type="match status" value="1"/>
</dbReference>
<dbReference type="CDD" id="cd21189">
    <property type="entry name" value="CH_PLEC-like_rpt2"/>
    <property type="match status" value="1"/>
</dbReference>
<dbReference type="PROSITE" id="PS00020">
    <property type="entry name" value="ACTININ_2"/>
    <property type="match status" value="1"/>
</dbReference>
<evidence type="ECO:0000256" key="2">
    <source>
        <dbReference type="ARBA" id="ARBA00022737"/>
    </source>
</evidence>
<feature type="domain" description="Calponin-homology (CH)" evidence="5">
    <location>
        <begin position="66"/>
        <end position="189"/>
    </location>
</feature>
<name>A0A7F5R641_AGRPL</name>
<dbReference type="FunFam" id="1.10.418.10:FF:000048">
    <property type="entry name" value="Short stop, isoform B"/>
    <property type="match status" value="1"/>
</dbReference>
<dbReference type="Pfam" id="PF17902">
    <property type="entry name" value="SH3_10"/>
    <property type="match status" value="1"/>
</dbReference>
<dbReference type="GeneID" id="108740575"/>
<dbReference type="GO" id="GO:0045104">
    <property type="term" value="P:intermediate filament cytoskeleton organization"/>
    <property type="evidence" value="ECO:0007669"/>
    <property type="project" value="InterPro"/>
</dbReference>
<dbReference type="GO" id="GO:0042060">
    <property type="term" value="P:wound healing"/>
    <property type="evidence" value="ECO:0007669"/>
    <property type="project" value="TreeGrafter"/>
</dbReference>
<dbReference type="PANTHER" id="PTHR23169">
    <property type="entry name" value="ENVOPLAKIN"/>
    <property type="match status" value="1"/>
</dbReference>
<dbReference type="FunFam" id="1.20.58.60:FF:000030">
    <property type="entry name" value="Short stop, isoform K"/>
    <property type="match status" value="1"/>
</dbReference>
<gene>
    <name evidence="7" type="primary">LOC108740575</name>
</gene>
<dbReference type="CDD" id="cd00176">
    <property type="entry name" value="SPEC"/>
    <property type="match status" value="1"/>
</dbReference>
<keyword evidence="2" id="KW-0677">Repeat</keyword>
<dbReference type="PROSITE" id="PS00019">
    <property type="entry name" value="ACTININ_1"/>
    <property type="match status" value="1"/>
</dbReference>
<dbReference type="GO" id="GO:0005198">
    <property type="term" value="F:structural molecule activity"/>
    <property type="evidence" value="ECO:0007669"/>
    <property type="project" value="TreeGrafter"/>
</dbReference>
<keyword evidence="1" id="KW-0597">Phosphoprotein</keyword>
<dbReference type="SUPFAM" id="SSF46966">
    <property type="entry name" value="Spectrin repeat"/>
    <property type="match status" value="5"/>
</dbReference>
<evidence type="ECO:0000259" key="5">
    <source>
        <dbReference type="PROSITE" id="PS50021"/>
    </source>
</evidence>
<dbReference type="GO" id="GO:0016020">
    <property type="term" value="C:membrane"/>
    <property type="evidence" value="ECO:0007669"/>
    <property type="project" value="TreeGrafter"/>
</dbReference>
<dbReference type="InterPro" id="IPR049538">
    <property type="entry name" value="PCN-like_spectrin-like_rpt"/>
</dbReference>
<dbReference type="Gene3D" id="1.20.58.1060">
    <property type="match status" value="1"/>
</dbReference>
<dbReference type="OrthoDB" id="18740at2759"/>
<dbReference type="Pfam" id="PF00307">
    <property type="entry name" value="CH"/>
    <property type="match status" value="2"/>
</dbReference>
<dbReference type="KEGG" id="apln:108740575"/>
<dbReference type="PANTHER" id="PTHR23169:SF23">
    <property type="entry name" value="SHORT STOP, ISOFORM H"/>
    <property type="match status" value="1"/>
</dbReference>
<evidence type="ECO:0000256" key="1">
    <source>
        <dbReference type="ARBA" id="ARBA00022553"/>
    </source>
</evidence>
<dbReference type="GO" id="GO:0005737">
    <property type="term" value="C:cytoplasm"/>
    <property type="evidence" value="ECO:0007669"/>
    <property type="project" value="TreeGrafter"/>
</dbReference>
<dbReference type="Pfam" id="PF21019">
    <property type="entry name" value="Spectrin_3"/>
    <property type="match status" value="1"/>
</dbReference>
<dbReference type="Gene3D" id="1.10.418.10">
    <property type="entry name" value="Calponin-like domain"/>
    <property type="match status" value="2"/>
</dbReference>
<keyword evidence="3" id="KW-0009">Actin-binding</keyword>
<organism evidence="6 7">
    <name type="scientific">Agrilus planipennis</name>
    <name type="common">Emerald ash borer</name>
    <name type="synonym">Agrilus marcopoli</name>
    <dbReference type="NCBI Taxonomy" id="224129"/>
    <lineage>
        <taxon>Eukaryota</taxon>
        <taxon>Metazoa</taxon>
        <taxon>Ecdysozoa</taxon>
        <taxon>Arthropoda</taxon>
        <taxon>Hexapoda</taxon>
        <taxon>Insecta</taxon>
        <taxon>Pterygota</taxon>
        <taxon>Neoptera</taxon>
        <taxon>Endopterygota</taxon>
        <taxon>Coleoptera</taxon>
        <taxon>Polyphaga</taxon>
        <taxon>Elateriformia</taxon>
        <taxon>Buprestoidea</taxon>
        <taxon>Buprestidae</taxon>
        <taxon>Agrilinae</taxon>
        <taxon>Agrilus</taxon>
    </lineage>
</organism>
<evidence type="ECO:0000313" key="7">
    <source>
        <dbReference type="RefSeq" id="XP_025831436.1"/>
    </source>
</evidence>
<keyword evidence="6" id="KW-1185">Reference proteome</keyword>
<dbReference type="InParanoid" id="A0A7F5R641"/>
<dbReference type="SUPFAM" id="SSF47576">
    <property type="entry name" value="Calponin-homology domain, CH-domain"/>
    <property type="match status" value="1"/>
</dbReference>
<reference evidence="7" key="1">
    <citation type="submission" date="2025-08" db="UniProtKB">
        <authorList>
            <consortium name="RefSeq"/>
        </authorList>
    </citation>
    <scope>IDENTIFICATION</scope>
    <source>
        <tissue evidence="7">Entire body</tissue>
    </source>
</reference>
<dbReference type="Proteomes" id="UP000192223">
    <property type="component" value="Unplaced"/>
</dbReference>
<dbReference type="GO" id="GO:0003779">
    <property type="term" value="F:actin binding"/>
    <property type="evidence" value="ECO:0007669"/>
    <property type="project" value="UniProtKB-KW"/>
</dbReference>
<feature type="domain" description="Calponin-homology (CH)" evidence="5">
    <location>
        <begin position="201"/>
        <end position="306"/>
    </location>
</feature>
<dbReference type="FunFam" id="1.20.58.60:FF:000053">
    <property type="entry name" value="Short stop, isoform K"/>
    <property type="match status" value="1"/>
</dbReference>
<dbReference type="SMART" id="SM00033">
    <property type="entry name" value="CH"/>
    <property type="match status" value="2"/>
</dbReference>
<dbReference type="InterPro" id="IPR018159">
    <property type="entry name" value="Spectrin/alpha-actinin"/>
</dbReference>
<dbReference type="GO" id="GO:0031122">
    <property type="term" value="P:cytoplasmic microtubule organization"/>
    <property type="evidence" value="ECO:0007669"/>
    <property type="project" value="TreeGrafter"/>
</dbReference>
<dbReference type="InterPro" id="IPR002017">
    <property type="entry name" value="Spectrin_repeat"/>
</dbReference>
<dbReference type="InterPro" id="IPR001589">
    <property type="entry name" value="Actinin_actin-bd_CS"/>
</dbReference>
<dbReference type="InterPro" id="IPR001715">
    <property type="entry name" value="CH_dom"/>
</dbReference>
<dbReference type="Pfam" id="PF21020">
    <property type="entry name" value="Spectrin_4"/>
    <property type="match status" value="1"/>
</dbReference>
<dbReference type="Gene3D" id="1.20.58.60">
    <property type="match status" value="4"/>
</dbReference>
<feature type="coiled-coil region" evidence="4">
    <location>
        <begin position="991"/>
        <end position="1018"/>
    </location>
</feature>
<dbReference type="CDD" id="cd21188">
    <property type="entry name" value="CH_PLEC-like_rpt1"/>
    <property type="match status" value="1"/>
</dbReference>
<dbReference type="GO" id="GO:0030056">
    <property type="term" value="C:hemidesmosome"/>
    <property type="evidence" value="ECO:0007669"/>
    <property type="project" value="TreeGrafter"/>
</dbReference>
<dbReference type="Gene3D" id="2.30.30.40">
    <property type="entry name" value="SH3 Domains"/>
    <property type="match status" value="1"/>
</dbReference>
<dbReference type="RefSeq" id="XP_025831436.1">
    <property type="nucleotide sequence ID" value="XM_025975651.1"/>
</dbReference>
<evidence type="ECO:0000256" key="3">
    <source>
        <dbReference type="ARBA" id="ARBA00023203"/>
    </source>
</evidence>
<feature type="coiled-coil region" evidence="4">
    <location>
        <begin position="427"/>
        <end position="468"/>
    </location>
</feature>